<dbReference type="GO" id="GO:0003677">
    <property type="term" value="F:DNA binding"/>
    <property type="evidence" value="ECO:0007669"/>
    <property type="project" value="UniProtKB-KW"/>
</dbReference>
<dbReference type="InterPro" id="IPR000814">
    <property type="entry name" value="TBP"/>
</dbReference>
<protein>
    <recommendedName>
        <fullName evidence="5">TATA-box binding protein</fullName>
    </recommendedName>
</protein>
<keyword evidence="3" id="KW-0804">Transcription</keyword>
<evidence type="ECO:0008006" key="5">
    <source>
        <dbReference type="Google" id="ProtNLM"/>
    </source>
</evidence>
<dbReference type="SUPFAM" id="SSF55945">
    <property type="entry name" value="TATA-box binding protein-like"/>
    <property type="match status" value="1"/>
</dbReference>
<keyword evidence="2" id="KW-0238">DNA-binding</keyword>
<dbReference type="AlphaFoldDB" id="A0A6C0DBL8"/>
<sequence length="276" mass="31150">MPLTFTPLRISTLVTTGHLGSTIQIKNLFHAIREHLIPIGYPKEGILKMECEMQVVGYSARDLLTKRRVSEKTFFNQGTIVIRKKRDDGDKDFKEVNVKIFANGGFQMTGVTNEEFSKETILWLISVLNTFTPAISTTPLELTKFSVQLLNSDYKMNALAKRAELHKLLCETYHLSSTLETTIYQGVNTKYYYNEESPADASRGICNCPRFCSGQGDGTAIGNCKRITIAVFQTGSIIITGARSKRQLDEAYEYMNRIMQTHEREVTRPAIETPDA</sequence>
<name>A0A6C0DBL8_9ZZZZ</name>
<comment type="similarity">
    <text evidence="1">Belongs to the TBP family.</text>
</comment>
<dbReference type="Gene3D" id="3.30.310.10">
    <property type="entry name" value="TATA-Binding Protein"/>
    <property type="match status" value="1"/>
</dbReference>
<dbReference type="Pfam" id="PF00352">
    <property type="entry name" value="TBP"/>
    <property type="match status" value="1"/>
</dbReference>
<evidence type="ECO:0000313" key="4">
    <source>
        <dbReference type="EMBL" id="QHT14288.1"/>
    </source>
</evidence>
<evidence type="ECO:0000256" key="1">
    <source>
        <dbReference type="ARBA" id="ARBA00005560"/>
    </source>
</evidence>
<dbReference type="EMBL" id="MN739581">
    <property type="protein sequence ID" value="QHT14288.1"/>
    <property type="molecule type" value="Genomic_DNA"/>
</dbReference>
<dbReference type="GO" id="GO:0006352">
    <property type="term" value="P:DNA-templated transcription initiation"/>
    <property type="evidence" value="ECO:0007669"/>
    <property type="project" value="InterPro"/>
</dbReference>
<proteinExistence type="inferred from homology"/>
<accession>A0A6C0DBL8</accession>
<organism evidence="4">
    <name type="scientific">viral metagenome</name>
    <dbReference type="NCBI Taxonomy" id="1070528"/>
    <lineage>
        <taxon>unclassified sequences</taxon>
        <taxon>metagenomes</taxon>
        <taxon>organismal metagenomes</taxon>
    </lineage>
</organism>
<reference evidence="4" key="1">
    <citation type="journal article" date="2020" name="Nature">
        <title>Giant virus diversity and host interactions through global metagenomics.</title>
        <authorList>
            <person name="Schulz F."/>
            <person name="Roux S."/>
            <person name="Paez-Espino D."/>
            <person name="Jungbluth S."/>
            <person name="Walsh D.A."/>
            <person name="Denef V.J."/>
            <person name="McMahon K.D."/>
            <person name="Konstantinidis K.T."/>
            <person name="Eloe-Fadrosh E.A."/>
            <person name="Kyrpides N.C."/>
            <person name="Woyke T."/>
        </authorList>
    </citation>
    <scope>NUCLEOTIDE SEQUENCE</scope>
    <source>
        <strain evidence="4">GVMAG-M-3300023174-137</strain>
    </source>
</reference>
<evidence type="ECO:0000256" key="2">
    <source>
        <dbReference type="ARBA" id="ARBA00023125"/>
    </source>
</evidence>
<evidence type="ECO:0000256" key="3">
    <source>
        <dbReference type="ARBA" id="ARBA00023163"/>
    </source>
</evidence>
<dbReference type="InterPro" id="IPR012295">
    <property type="entry name" value="TBP_dom_sf"/>
</dbReference>